<evidence type="ECO:0000256" key="1">
    <source>
        <dbReference type="ARBA" id="ARBA00002343"/>
    </source>
</evidence>
<dbReference type="GO" id="GO:0061630">
    <property type="term" value="F:ubiquitin protein ligase activity"/>
    <property type="evidence" value="ECO:0007669"/>
    <property type="project" value="InterPro"/>
</dbReference>
<organism evidence="12 13">
    <name type="scientific">Polychaeton citri CBS 116435</name>
    <dbReference type="NCBI Taxonomy" id="1314669"/>
    <lineage>
        <taxon>Eukaryota</taxon>
        <taxon>Fungi</taxon>
        <taxon>Dikarya</taxon>
        <taxon>Ascomycota</taxon>
        <taxon>Pezizomycotina</taxon>
        <taxon>Dothideomycetes</taxon>
        <taxon>Dothideomycetidae</taxon>
        <taxon>Capnodiales</taxon>
        <taxon>Capnodiaceae</taxon>
        <taxon>Polychaeton</taxon>
    </lineage>
</organism>
<evidence type="ECO:0000313" key="13">
    <source>
        <dbReference type="Proteomes" id="UP000799441"/>
    </source>
</evidence>
<proteinExistence type="inferred from homology"/>
<dbReference type="SMART" id="SM00668">
    <property type="entry name" value="CTLH"/>
    <property type="match status" value="1"/>
</dbReference>
<dbReference type="Proteomes" id="UP000799441">
    <property type="component" value="Unassembled WGS sequence"/>
</dbReference>
<protein>
    <submittedName>
        <fullName evidence="12">Negative regulation of gluconeogenesis</fullName>
    </submittedName>
</protein>
<dbReference type="GO" id="GO:0005737">
    <property type="term" value="C:cytoplasm"/>
    <property type="evidence" value="ECO:0007669"/>
    <property type="project" value="UniProtKB-SubCell"/>
</dbReference>
<sequence length="421" mass="47444">MSELITSTKLDPDQHIILDQPLLRLPHELLRKNLKSAQRQIEITNKAVFSVITVKPPQSPADTLSSLDATLAKAQNLKRKLEALHEEEKGLHKQQKARINHLKSLHDCQGLADVKYEDWSRVRLDRLLVDYLLRQGYTESARQLSQEKGIENLVDVGVFDECARVEKSLQRGEVKECLNWCSENKQGLKKMNSDLEYELRLQQFIELRRSGDTVKLMEAIAHARKHLATPSSSIDPETQRNFILKAGGLLANPPDTFLEPYRTIYSHSRWEELATLFVRTHHELFSLPAQPLLHTALSAGLSALKTPSCHSEHNPLHNASLITKPTSAGSVSNMTLTGTPICPICSTELNELARNVPYAHHTKSYMEEDPVVLPNGRVYGRERLVALNDKLGTKEGKLRDPAAGLDGEEWNEGECRKVFIS</sequence>
<reference evidence="12" key="1">
    <citation type="journal article" date="2020" name="Stud. Mycol.">
        <title>101 Dothideomycetes genomes: a test case for predicting lifestyles and emergence of pathogens.</title>
        <authorList>
            <person name="Haridas S."/>
            <person name="Albert R."/>
            <person name="Binder M."/>
            <person name="Bloem J."/>
            <person name="Labutti K."/>
            <person name="Salamov A."/>
            <person name="Andreopoulos B."/>
            <person name="Baker S."/>
            <person name="Barry K."/>
            <person name="Bills G."/>
            <person name="Bluhm B."/>
            <person name="Cannon C."/>
            <person name="Castanera R."/>
            <person name="Culley D."/>
            <person name="Daum C."/>
            <person name="Ezra D."/>
            <person name="Gonzalez J."/>
            <person name="Henrissat B."/>
            <person name="Kuo A."/>
            <person name="Liang C."/>
            <person name="Lipzen A."/>
            <person name="Lutzoni F."/>
            <person name="Magnuson J."/>
            <person name="Mondo S."/>
            <person name="Nolan M."/>
            <person name="Ohm R."/>
            <person name="Pangilinan J."/>
            <person name="Park H.-J."/>
            <person name="Ramirez L."/>
            <person name="Alfaro M."/>
            <person name="Sun H."/>
            <person name="Tritt A."/>
            <person name="Yoshinaga Y."/>
            <person name="Zwiers L.-H."/>
            <person name="Turgeon B."/>
            <person name="Goodwin S."/>
            <person name="Spatafora J."/>
            <person name="Crous P."/>
            <person name="Grigoriev I."/>
        </authorList>
    </citation>
    <scope>NUCLEOTIDE SEQUENCE</scope>
    <source>
        <strain evidence="12">CBS 116435</strain>
    </source>
</reference>
<dbReference type="GO" id="GO:0034657">
    <property type="term" value="C:GID complex"/>
    <property type="evidence" value="ECO:0007669"/>
    <property type="project" value="TreeGrafter"/>
</dbReference>
<comment type="caution">
    <text evidence="12">The sequence shown here is derived from an EMBL/GenBank/DDBJ whole genome shotgun (WGS) entry which is preliminary data.</text>
</comment>
<dbReference type="PROSITE" id="PS50896">
    <property type="entry name" value="LISH"/>
    <property type="match status" value="1"/>
</dbReference>
<dbReference type="PANTHER" id="PTHR12170">
    <property type="entry name" value="MACROPHAGE ERYTHROBLAST ATTACHER-RELATED"/>
    <property type="match status" value="1"/>
</dbReference>
<comment type="similarity">
    <text evidence="3">Belongs to the FYV10 family.</text>
</comment>
<dbReference type="GO" id="GO:0043161">
    <property type="term" value="P:proteasome-mediated ubiquitin-dependent protein catabolic process"/>
    <property type="evidence" value="ECO:0007669"/>
    <property type="project" value="InterPro"/>
</dbReference>
<dbReference type="InterPro" id="IPR045098">
    <property type="entry name" value="Fyv10_fam"/>
</dbReference>
<dbReference type="InterPro" id="IPR024964">
    <property type="entry name" value="CTLH/CRA"/>
</dbReference>
<dbReference type="OrthoDB" id="1933455at2759"/>
<dbReference type="InterPro" id="IPR006595">
    <property type="entry name" value="CTLH_C"/>
</dbReference>
<dbReference type="AlphaFoldDB" id="A0A9P4QGJ7"/>
<evidence type="ECO:0000256" key="9">
    <source>
        <dbReference type="SAM" id="Coils"/>
    </source>
</evidence>
<keyword evidence="6 8" id="KW-0863">Zinc-finger</keyword>
<dbReference type="InterPro" id="IPR013144">
    <property type="entry name" value="CRA_dom"/>
</dbReference>
<feature type="domain" description="RING-Gid-type" evidence="11">
    <location>
        <begin position="342"/>
        <end position="403"/>
    </location>
</feature>
<dbReference type="GO" id="GO:0008270">
    <property type="term" value="F:zinc ion binding"/>
    <property type="evidence" value="ECO:0007669"/>
    <property type="project" value="UniProtKB-KW"/>
</dbReference>
<accession>A0A9P4QGJ7</accession>
<dbReference type="Pfam" id="PF10607">
    <property type="entry name" value="CTLH"/>
    <property type="match status" value="1"/>
</dbReference>
<evidence type="ECO:0000256" key="2">
    <source>
        <dbReference type="ARBA" id="ARBA00004496"/>
    </source>
</evidence>
<evidence type="ECO:0000256" key="7">
    <source>
        <dbReference type="ARBA" id="ARBA00022833"/>
    </source>
</evidence>
<dbReference type="InterPro" id="IPR006594">
    <property type="entry name" value="LisH"/>
</dbReference>
<evidence type="ECO:0000256" key="3">
    <source>
        <dbReference type="ARBA" id="ARBA00010615"/>
    </source>
</evidence>
<gene>
    <name evidence="12" type="ORF">K431DRAFT_280600</name>
</gene>
<dbReference type="InterPro" id="IPR044063">
    <property type="entry name" value="ZF_RING_GID"/>
</dbReference>
<feature type="domain" description="CTLH" evidence="10">
    <location>
        <begin position="158"/>
        <end position="215"/>
    </location>
</feature>
<comment type="subcellular location">
    <subcellularLocation>
        <location evidence="2">Cytoplasm</location>
    </subcellularLocation>
</comment>
<name>A0A9P4QGJ7_9PEZI</name>
<dbReference type="EMBL" id="MU003766">
    <property type="protein sequence ID" value="KAF2725870.1"/>
    <property type="molecule type" value="Genomic_DNA"/>
</dbReference>
<feature type="coiled-coil region" evidence="9">
    <location>
        <begin position="27"/>
        <end position="94"/>
    </location>
</feature>
<dbReference type="SMART" id="SM00667">
    <property type="entry name" value="LisH"/>
    <property type="match status" value="1"/>
</dbReference>
<feature type="zinc finger region" description="RING-Gid-type" evidence="8">
    <location>
        <begin position="342"/>
        <end position="403"/>
    </location>
</feature>
<keyword evidence="9" id="KW-0175">Coiled coil</keyword>
<evidence type="ECO:0000259" key="11">
    <source>
        <dbReference type="PROSITE" id="PS51867"/>
    </source>
</evidence>
<keyword evidence="4" id="KW-0963">Cytoplasm</keyword>
<evidence type="ECO:0000256" key="4">
    <source>
        <dbReference type="ARBA" id="ARBA00022490"/>
    </source>
</evidence>
<dbReference type="SMART" id="SM00757">
    <property type="entry name" value="CRA"/>
    <property type="match status" value="1"/>
</dbReference>
<dbReference type="PANTHER" id="PTHR12170:SF2">
    <property type="entry name" value="E3 UBIQUITIN-PROTEIN TRANSFERASE MAEA"/>
    <property type="match status" value="1"/>
</dbReference>
<evidence type="ECO:0000256" key="6">
    <source>
        <dbReference type="ARBA" id="ARBA00022771"/>
    </source>
</evidence>
<keyword evidence="5" id="KW-0479">Metal-binding</keyword>
<evidence type="ECO:0000256" key="8">
    <source>
        <dbReference type="PROSITE-ProRule" id="PRU01215"/>
    </source>
</evidence>
<dbReference type="PROSITE" id="PS50897">
    <property type="entry name" value="CTLH"/>
    <property type="match status" value="1"/>
</dbReference>
<comment type="function">
    <text evidence="1">Involved in the proteasome-dependent degradation of fructose-1,6-bisphosphatase.</text>
</comment>
<evidence type="ECO:0000256" key="5">
    <source>
        <dbReference type="ARBA" id="ARBA00022723"/>
    </source>
</evidence>
<evidence type="ECO:0000313" key="12">
    <source>
        <dbReference type="EMBL" id="KAF2725870.1"/>
    </source>
</evidence>
<evidence type="ECO:0000259" key="10">
    <source>
        <dbReference type="PROSITE" id="PS50897"/>
    </source>
</evidence>
<dbReference type="PROSITE" id="PS51867">
    <property type="entry name" value="ZF_RING_GID"/>
    <property type="match status" value="1"/>
</dbReference>
<keyword evidence="7" id="KW-0862">Zinc</keyword>
<keyword evidence="13" id="KW-1185">Reference proteome</keyword>
<dbReference type="GO" id="GO:0005634">
    <property type="term" value="C:nucleus"/>
    <property type="evidence" value="ECO:0007669"/>
    <property type="project" value="TreeGrafter"/>
</dbReference>